<protein>
    <submittedName>
        <fullName evidence="1">Uncharacterized protein</fullName>
    </submittedName>
</protein>
<dbReference type="AlphaFoldDB" id="A0AAJ1MA98"/>
<organism evidence="1 2">
    <name type="scientific">Limosilactobacillus mucosae</name>
    <name type="common">Lactobacillus mucosae</name>
    <dbReference type="NCBI Taxonomy" id="97478"/>
    <lineage>
        <taxon>Bacteria</taxon>
        <taxon>Bacillati</taxon>
        <taxon>Bacillota</taxon>
        <taxon>Bacilli</taxon>
        <taxon>Lactobacillales</taxon>
        <taxon>Lactobacillaceae</taxon>
        <taxon>Limosilactobacillus</taxon>
    </lineage>
</organism>
<gene>
    <name evidence="1" type="ORF">PO158_09465</name>
</gene>
<reference evidence="1" key="1">
    <citation type="submission" date="2023-01" db="EMBL/GenBank/DDBJ databases">
        <title>Genome analysis of 13 Lactobacillus isolated from gut of wild boar.</title>
        <authorList>
            <person name="Papp P."/>
            <person name="Libisch B."/>
            <person name="Nagy T."/>
            <person name="Olasz F."/>
        </authorList>
    </citation>
    <scope>NUCLEOTIDE SEQUENCE</scope>
    <source>
        <strain evidence="1">F108</strain>
    </source>
</reference>
<dbReference type="Proteomes" id="UP001218021">
    <property type="component" value="Unassembled WGS sequence"/>
</dbReference>
<evidence type="ECO:0000313" key="1">
    <source>
        <dbReference type="EMBL" id="MDC2828508.1"/>
    </source>
</evidence>
<accession>A0AAJ1MA98</accession>
<sequence>MKKLNKEQIKQVFTTLVEQELTKHKLDPKAPLAVKGNDKDGMNSTDSISPLFPELSEAVAIEIARLANAKQILLYLAEDGREAENSIPEELAPFAEIPNDDVLGYLKQIAGDDDLIRVWNDTADDYWVENMEDNLSYDYRMVFFDVDDEYDD</sequence>
<proteinExistence type="predicted"/>
<comment type="caution">
    <text evidence="1">The sequence shown here is derived from an EMBL/GenBank/DDBJ whole genome shotgun (WGS) entry which is preliminary data.</text>
</comment>
<evidence type="ECO:0000313" key="2">
    <source>
        <dbReference type="Proteomes" id="UP001218021"/>
    </source>
</evidence>
<dbReference type="EMBL" id="JAQOND010000032">
    <property type="protein sequence ID" value="MDC2828508.1"/>
    <property type="molecule type" value="Genomic_DNA"/>
</dbReference>
<name>A0AAJ1MA98_LIMMU</name>
<dbReference type="RefSeq" id="WP_272207486.1">
    <property type="nucleotide sequence ID" value="NZ_JAQONC010000004.1"/>
</dbReference>